<dbReference type="AlphaFoldDB" id="A0A0T6BD26"/>
<feature type="non-terminal residue" evidence="2">
    <location>
        <position position="298"/>
    </location>
</feature>
<dbReference type="PROSITE" id="PS50057">
    <property type="entry name" value="FERM_3"/>
    <property type="match status" value="1"/>
</dbReference>
<comment type="caution">
    <text evidence="2">The sequence shown here is derived from an EMBL/GenBank/DDBJ whole genome shotgun (WGS) entry which is preliminary data.</text>
</comment>
<sequence length="298" mass="35107">MDSPKKSPQHSPASADRSTLKVHLPNGGFNVVKYSDCTEIKDIISLITERLSNSERLYKNLYAMRLIHTTTGEIHWLHQDMTMNQVQEKYIKKQSLLEWRFELRVRYLPNSLHDLYEKDRITFFYFFDQVRIDYHNSSIIIDQDIAIQLCCLEIRYFFKELGQHAIDKKSNIEYLEREVGMNKFLPRSVLESIKPKTLRKCIQSHFKKFSSYNEVECMFQFFQILKMYFKYDEERFKVDLGSSWSIPVELLIGPDLGISYSSIQVQSAKIADFSDIQAIQTLVSDCDDHPKATLQLRV</sequence>
<dbReference type="InterPro" id="IPR035963">
    <property type="entry name" value="FERM_2"/>
</dbReference>
<evidence type="ECO:0000313" key="3">
    <source>
        <dbReference type="Proteomes" id="UP000051574"/>
    </source>
</evidence>
<dbReference type="CDD" id="cd14473">
    <property type="entry name" value="FERM_B-lobe"/>
    <property type="match status" value="1"/>
</dbReference>
<dbReference type="EMBL" id="LJIG01001741">
    <property type="protein sequence ID" value="KRT85199.1"/>
    <property type="molecule type" value="Genomic_DNA"/>
</dbReference>
<dbReference type="InterPro" id="IPR011993">
    <property type="entry name" value="PH-like_dom_sf"/>
</dbReference>
<dbReference type="PANTHER" id="PTHR46221">
    <property type="entry name" value="FERM AND PDZ DOMAIN-CONTAINING PROTEIN FAMILY MEMBER"/>
    <property type="match status" value="1"/>
</dbReference>
<evidence type="ECO:0000313" key="2">
    <source>
        <dbReference type="EMBL" id="KRT85199.1"/>
    </source>
</evidence>
<dbReference type="SMART" id="SM00295">
    <property type="entry name" value="B41"/>
    <property type="match status" value="1"/>
</dbReference>
<dbReference type="Pfam" id="PF18038">
    <property type="entry name" value="FERM_N_2"/>
    <property type="match status" value="1"/>
</dbReference>
<dbReference type="InterPro" id="IPR019749">
    <property type="entry name" value="Band_41_domain"/>
</dbReference>
<feature type="domain" description="FERM" evidence="1">
    <location>
        <begin position="18"/>
        <end position="298"/>
    </location>
</feature>
<evidence type="ECO:0000259" key="1">
    <source>
        <dbReference type="PROSITE" id="PS50057"/>
    </source>
</evidence>
<gene>
    <name evidence="2" type="ORF">AMK59_2761</name>
</gene>
<dbReference type="GO" id="GO:0071944">
    <property type="term" value="C:cell periphery"/>
    <property type="evidence" value="ECO:0007669"/>
    <property type="project" value="UniProtKB-ARBA"/>
</dbReference>
<dbReference type="Proteomes" id="UP000051574">
    <property type="component" value="Unassembled WGS sequence"/>
</dbReference>
<dbReference type="InterPro" id="IPR014352">
    <property type="entry name" value="FERM/acyl-CoA-bd_prot_sf"/>
</dbReference>
<dbReference type="GO" id="GO:0009887">
    <property type="term" value="P:animal organ morphogenesis"/>
    <property type="evidence" value="ECO:0007669"/>
    <property type="project" value="UniProtKB-ARBA"/>
</dbReference>
<dbReference type="SUPFAM" id="SSF50729">
    <property type="entry name" value="PH domain-like"/>
    <property type="match status" value="1"/>
</dbReference>
<proteinExistence type="predicted"/>
<dbReference type="InterPro" id="IPR000299">
    <property type="entry name" value="FERM_domain"/>
</dbReference>
<dbReference type="SUPFAM" id="SSF47031">
    <property type="entry name" value="Second domain of FERM"/>
    <property type="match status" value="1"/>
</dbReference>
<dbReference type="Gene3D" id="2.30.29.30">
    <property type="entry name" value="Pleckstrin-homology domain (PH domain)/Phosphotyrosine-binding domain (PTB)"/>
    <property type="match status" value="1"/>
</dbReference>
<dbReference type="InterPro" id="IPR019748">
    <property type="entry name" value="FERM_central"/>
</dbReference>
<dbReference type="SUPFAM" id="SSF54236">
    <property type="entry name" value="Ubiquitin-like"/>
    <property type="match status" value="1"/>
</dbReference>
<dbReference type="PANTHER" id="PTHR46221:SF9">
    <property type="entry name" value="NON-SPECIFIC PROTEIN-TYROSINE KINASE"/>
    <property type="match status" value="1"/>
</dbReference>
<dbReference type="GO" id="GO:0030182">
    <property type="term" value="P:neuron differentiation"/>
    <property type="evidence" value="ECO:0007669"/>
    <property type="project" value="UniProtKB-ARBA"/>
</dbReference>
<dbReference type="Pfam" id="PF00373">
    <property type="entry name" value="FERM_M"/>
    <property type="match status" value="1"/>
</dbReference>
<dbReference type="InterPro" id="IPR041390">
    <property type="entry name" value="FADK_N"/>
</dbReference>
<name>A0A0T6BD26_9SCAR</name>
<keyword evidence="3" id="KW-1185">Reference proteome</keyword>
<organism evidence="2 3">
    <name type="scientific">Oryctes borbonicus</name>
    <dbReference type="NCBI Taxonomy" id="1629725"/>
    <lineage>
        <taxon>Eukaryota</taxon>
        <taxon>Metazoa</taxon>
        <taxon>Ecdysozoa</taxon>
        <taxon>Arthropoda</taxon>
        <taxon>Hexapoda</taxon>
        <taxon>Insecta</taxon>
        <taxon>Pterygota</taxon>
        <taxon>Neoptera</taxon>
        <taxon>Endopterygota</taxon>
        <taxon>Coleoptera</taxon>
        <taxon>Polyphaga</taxon>
        <taxon>Scarabaeiformia</taxon>
        <taxon>Scarabaeidae</taxon>
        <taxon>Dynastinae</taxon>
        <taxon>Oryctes</taxon>
    </lineage>
</organism>
<dbReference type="OrthoDB" id="9976756at2759"/>
<dbReference type="InterPro" id="IPR049385">
    <property type="entry name" value="FAK1-like_FERM_C"/>
</dbReference>
<dbReference type="Gene3D" id="1.20.80.10">
    <property type="match status" value="1"/>
</dbReference>
<protein>
    <submittedName>
        <fullName evidence="2">FERM domain containing protein</fullName>
    </submittedName>
</protein>
<dbReference type="InterPro" id="IPR029071">
    <property type="entry name" value="Ubiquitin-like_domsf"/>
</dbReference>
<reference evidence="2 3" key="1">
    <citation type="submission" date="2015-09" db="EMBL/GenBank/DDBJ databases">
        <title>Draft genome of the scarab beetle Oryctes borbonicus.</title>
        <authorList>
            <person name="Meyer J.M."/>
            <person name="Markov G.V."/>
            <person name="Baskaran P."/>
            <person name="Herrmann M."/>
            <person name="Sommer R.J."/>
            <person name="Roedelsperger C."/>
        </authorList>
    </citation>
    <scope>NUCLEOTIDE SEQUENCE [LARGE SCALE GENOMIC DNA]</scope>
    <source>
        <strain evidence="2">OB123</strain>
        <tissue evidence="2">Whole animal</tissue>
    </source>
</reference>
<dbReference type="Pfam" id="PF21477">
    <property type="entry name" value="FERM_C_FAK1"/>
    <property type="match status" value="1"/>
</dbReference>
<accession>A0A0T6BD26</accession>
<dbReference type="Gene3D" id="3.10.20.90">
    <property type="entry name" value="Phosphatidylinositol 3-kinase Catalytic Subunit, Chain A, domain 1"/>
    <property type="match status" value="1"/>
</dbReference>